<proteinExistence type="predicted"/>
<reference evidence="2 3" key="1">
    <citation type="submission" date="2019-08" db="EMBL/GenBank/DDBJ databases">
        <title>Isolation and enrichment of carboxydotrophic bacteria from anaerobic sludge for the production of bio-based chemicals from syngas.</title>
        <authorList>
            <person name="Antares A.L."/>
            <person name="Moreira J."/>
            <person name="Diender M."/>
            <person name="Parshina S.N."/>
            <person name="Stams A.J.M."/>
            <person name="Alves M."/>
            <person name="Alves J.I."/>
            <person name="Sousa D.Z."/>
        </authorList>
    </citation>
    <scope>NUCLEOTIDE SEQUENCE [LARGE SCALE GENOMIC DNA]</scope>
    <source>
        <strain evidence="2 3">JM</strain>
    </source>
</reference>
<dbReference type="InterPro" id="IPR000160">
    <property type="entry name" value="GGDEF_dom"/>
</dbReference>
<dbReference type="AlphaFoldDB" id="A0A5D0WHP7"/>
<gene>
    <name evidence="2" type="ORF">FXB42_15800</name>
</gene>
<dbReference type="InterPro" id="IPR050469">
    <property type="entry name" value="Diguanylate_Cyclase"/>
</dbReference>
<dbReference type="SUPFAM" id="SSF55073">
    <property type="entry name" value="Nucleotide cyclase"/>
    <property type="match status" value="1"/>
</dbReference>
<protein>
    <submittedName>
        <fullName evidence="2">GGDEF domain-containing protein</fullName>
    </submittedName>
</protein>
<dbReference type="Gene3D" id="3.30.70.270">
    <property type="match status" value="1"/>
</dbReference>
<dbReference type="NCBIfam" id="TIGR00254">
    <property type="entry name" value="GGDEF"/>
    <property type="match status" value="1"/>
</dbReference>
<organism evidence="2 3">
    <name type="scientific">Acetobacterium wieringae</name>
    <dbReference type="NCBI Taxonomy" id="52694"/>
    <lineage>
        <taxon>Bacteria</taxon>
        <taxon>Bacillati</taxon>
        <taxon>Bacillota</taxon>
        <taxon>Clostridia</taxon>
        <taxon>Eubacteriales</taxon>
        <taxon>Eubacteriaceae</taxon>
        <taxon>Acetobacterium</taxon>
    </lineage>
</organism>
<dbReference type="PANTHER" id="PTHR45138">
    <property type="entry name" value="REGULATORY COMPONENTS OF SENSORY TRANSDUCTION SYSTEM"/>
    <property type="match status" value="1"/>
</dbReference>
<dbReference type="Pfam" id="PF00990">
    <property type="entry name" value="GGDEF"/>
    <property type="match status" value="1"/>
</dbReference>
<evidence type="ECO:0000313" key="2">
    <source>
        <dbReference type="EMBL" id="TYC83709.1"/>
    </source>
</evidence>
<evidence type="ECO:0000259" key="1">
    <source>
        <dbReference type="PROSITE" id="PS50887"/>
    </source>
</evidence>
<dbReference type="InterPro" id="IPR029787">
    <property type="entry name" value="Nucleotide_cyclase"/>
</dbReference>
<dbReference type="EMBL" id="VSLA01000029">
    <property type="protein sequence ID" value="TYC83709.1"/>
    <property type="molecule type" value="Genomic_DNA"/>
</dbReference>
<comment type="caution">
    <text evidence="2">The sequence shown here is derived from an EMBL/GenBank/DDBJ whole genome shotgun (WGS) entry which is preliminary data.</text>
</comment>
<evidence type="ECO:0000313" key="3">
    <source>
        <dbReference type="Proteomes" id="UP000322619"/>
    </source>
</evidence>
<sequence length="97" mass="10806">MQTSLIARLGGEEFAVLLTGFGDADIKEKTTRFLTEFSNHSYHDRDKTFHVTVSIGIAKKNELGQTLNALIHMADKALYQAKDNGRNCVVEFTSESL</sequence>
<dbReference type="PANTHER" id="PTHR45138:SF9">
    <property type="entry name" value="DIGUANYLATE CYCLASE DGCM-RELATED"/>
    <property type="match status" value="1"/>
</dbReference>
<dbReference type="CDD" id="cd01949">
    <property type="entry name" value="GGDEF"/>
    <property type="match status" value="1"/>
</dbReference>
<name>A0A5D0WHP7_9FIRM</name>
<dbReference type="Proteomes" id="UP000322619">
    <property type="component" value="Unassembled WGS sequence"/>
</dbReference>
<accession>A0A5D0WHP7</accession>
<dbReference type="GO" id="GO:0052621">
    <property type="term" value="F:diguanylate cyclase activity"/>
    <property type="evidence" value="ECO:0007669"/>
    <property type="project" value="TreeGrafter"/>
</dbReference>
<dbReference type="RefSeq" id="WP_148638628.1">
    <property type="nucleotide sequence ID" value="NZ_VSLA01000029.1"/>
</dbReference>
<dbReference type="PROSITE" id="PS50887">
    <property type="entry name" value="GGDEF"/>
    <property type="match status" value="1"/>
</dbReference>
<dbReference type="InterPro" id="IPR043128">
    <property type="entry name" value="Rev_trsase/Diguanyl_cyclase"/>
</dbReference>
<feature type="domain" description="GGDEF" evidence="1">
    <location>
        <begin position="1"/>
        <end position="94"/>
    </location>
</feature>